<dbReference type="EMBL" id="CABVGP010000003">
    <property type="protein sequence ID" value="VVJ24295.1"/>
    <property type="molecule type" value="Genomic_DNA"/>
</dbReference>
<evidence type="ECO:0000313" key="3">
    <source>
        <dbReference type="EMBL" id="VVJ24295.1"/>
    </source>
</evidence>
<feature type="compositionally biased region" description="Basic and acidic residues" evidence="1">
    <location>
        <begin position="33"/>
        <end position="46"/>
    </location>
</feature>
<gene>
    <name evidence="3" type="ORF">AA23TX_09165</name>
</gene>
<sequence length="161" mass="16382">MAGSLVVSVVGAALAGAALAFGTWGVLDAGGPAEREEATVESRGQHDSSSTGHRYDLVLRTAAGERFQVESGDATLDLEPGVPVRLDVSEFGRSVQAVEAGGHRVRVGNSPVAVGVFVAAIEVMALVFTLIWVAEADRPALAALTATAGFAAGALPVLLLF</sequence>
<feature type="region of interest" description="Disordered" evidence="1">
    <location>
        <begin position="32"/>
        <end position="51"/>
    </location>
</feature>
<protein>
    <submittedName>
        <fullName evidence="3">Uncharacterized protein</fullName>
    </submittedName>
</protein>
<keyword evidence="2" id="KW-0472">Membrane</keyword>
<feature type="transmembrane region" description="Helical" evidence="2">
    <location>
        <begin position="140"/>
        <end position="160"/>
    </location>
</feature>
<evidence type="ECO:0000313" key="4">
    <source>
        <dbReference type="Proteomes" id="UP000399805"/>
    </source>
</evidence>
<accession>A0A6I8M1J0</accession>
<dbReference type="RefSeq" id="WP_155548928.1">
    <property type="nucleotide sequence ID" value="NZ_CABVGP010000003.1"/>
</dbReference>
<proteinExistence type="predicted"/>
<feature type="transmembrane region" description="Helical" evidence="2">
    <location>
        <begin position="112"/>
        <end position="133"/>
    </location>
</feature>
<keyword evidence="2" id="KW-0812">Transmembrane</keyword>
<name>A0A6I8M1J0_9PSEU</name>
<evidence type="ECO:0000256" key="1">
    <source>
        <dbReference type="SAM" id="MobiDB-lite"/>
    </source>
</evidence>
<evidence type="ECO:0000256" key="2">
    <source>
        <dbReference type="SAM" id="Phobius"/>
    </source>
</evidence>
<organism evidence="3 4">
    <name type="scientific">Amycolatopsis camponoti</name>
    <dbReference type="NCBI Taxonomy" id="2606593"/>
    <lineage>
        <taxon>Bacteria</taxon>
        <taxon>Bacillati</taxon>
        <taxon>Actinomycetota</taxon>
        <taxon>Actinomycetes</taxon>
        <taxon>Pseudonocardiales</taxon>
        <taxon>Pseudonocardiaceae</taxon>
        <taxon>Amycolatopsis</taxon>
    </lineage>
</organism>
<dbReference type="Proteomes" id="UP000399805">
    <property type="component" value="Unassembled WGS sequence"/>
</dbReference>
<keyword evidence="2" id="KW-1133">Transmembrane helix</keyword>
<reference evidence="3 4" key="1">
    <citation type="submission" date="2019-09" db="EMBL/GenBank/DDBJ databases">
        <authorList>
            <person name="Leyn A S."/>
        </authorList>
    </citation>
    <scope>NUCLEOTIDE SEQUENCE [LARGE SCALE GENOMIC DNA]</scope>
    <source>
        <strain evidence="3">AA231_1</strain>
    </source>
</reference>
<keyword evidence="4" id="KW-1185">Reference proteome</keyword>
<dbReference type="AlphaFoldDB" id="A0A6I8M1J0"/>